<proteinExistence type="predicted"/>
<dbReference type="AlphaFoldDB" id="A0A812S8Q4"/>
<protein>
    <submittedName>
        <fullName evidence="2">GOR protein</fullName>
    </submittedName>
</protein>
<dbReference type="OrthoDB" id="449246at2759"/>
<evidence type="ECO:0000313" key="3">
    <source>
        <dbReference type="Proteomes" id="UP000604046"/>
    </source>
</evidence>
<sequence length="207" mass="22948">MIFKVVLGSDSYTCCLSGYRLKGDPSALPVVLPFQVRTELKRGTCFFITPDATKKRFQTTIHAAAKSQEVFGKIDTRSCATREEVEQFKQECYKRLGGGFVRSGSGIPSVESKQPAAKKRPKPSEGEAVLQRLQEQGKLDGAIQVSGRDSSKKNSTVNGIYVRVEGGYNGQPAFERIKIGGDDAKRCLYYAKDRSRWKLGEEQIVRA</sequence>
<dbReference type="Proteomes" id="UP000604046">
    <property type="component" value="Unassembled WGS sequence"/>
</dbReference>
<comment type="caution">
    <text evidence="2">The sequence shown here is derived from an EMBL/GenBank/DDBJ whole genome shotgun (WGS) entry which is preliminary data.</text>
</comment>
<organism evidence="2 3">
    <name type="scientific">Symbiodinium natans</name>
    <dbReference type="NCBI Taxonomy" id="878477"/>
    <lineage>
        <taxon>Eukaryota</taxon>
        <taxon>Sar</taxon>
        <taxon>Alveolata</taxon>
        <taxon>Dinophyceae</taxon>
        <taxon>Suessiales</taxon>
        <taxon>Symbiodiniaceae</taxon>
        <taxon>Symbiodinium</taxon>
    </lineage>
</organism>
<keyword evidence="3" id="KW-1185">Reference proteome</keyword>
<gene>
    <name evidence="2" type="primary">GOR</name>
    <name evidence="2" type="ORF">SNAT2548_LOCUS26515</name>
</gene>
<name>A0A812S8Q4_9DINO</name>
<feature type="region of interest" description="Disordered" evidence="1">
    <location>
        <begin position="104"/>
        <end position="126"/>
    </location>
</feature>
<accession>A0A812S8Q4</accession>
<reference evidence="2" key="1">
    <citation type="submission" date="2021-02" db="EMBL/GenBank/DDBJ databases">
        <authorList>
            <person name="Dougan E. K."/>
            <person name="Rhodes N."/>
            <person name="Thang M."/>
            <person name="Chan C."/>
        </authorList>
    </citation>
    <scope>NUCLEOTIDE SEQUENCE</scope>
</reference>
<evidence type="ECO:0000313" key="2">
    <source>
        <dbReference type="EMBL" id="CAE7472153.1"/>
    </source>
</evidence>
<evidence type="ECO:0000256" key="1">
    <source>
        <dbReference type="SAM" id="MobiDB-lite"/>
    </source>
</evidence>
<dbReference type="EMBL" id="CAJNDS010002434">
    <property type="protein sequence ID" value="CAE7472153.1"/>
    <property type="molecule type" value="Genomic_DNA"/>
</dbReference>